<keyword evidence="3" id="KW-0472">Membrane</keyword>
<dbReference type="GO" id="GO:0004888">
    <property type="term" value="F:transmembrane signaling receptor activity"/>
    <property type="evidence" value="ECO:0007669"/>
    <property type="project" value="TreeGrafter"/>
</dbReference>
<evidence type="ECO:0000313" key="6">
    <source>
        <dbReference type="Proteomes" id="UP000283254"/>
    </source>
</evidence>
<dbReference type="Gene3D" id="6.10.340.10">
    <property type="match status" value="1"/>
</dbReference>
<comment type="similarity">
    <text evidence="2">Belongs to the methyl-accepting chemotaxis (MCP) protein family.</text>
</comment>
<dbReference type="GO" id="GO:0005886">
    <property type="term" value="C:plasma membrane"/>
    <property type="evidence" value="ECO:0007669"/>
    <property type="project" value="TreeGrafter"/>
</dbReference>
<dbReference type="PANTHER" id="PTHR43531:SF11">
    <property type="entry name" value="METHYL-ACCEPTING CHEMOTAXIS PROTEIN 3"/>
    <property type="match status" value="1"/>
</dbReference>
<keyword evidence="3" id="KW-1133">Transmembrane helix</keyword>
<sequence length="279" mass="30233">MRSLSALSTRAKLGVGFGLVGILIIVLAVFAWRELGNVGQELAAQNTVRTTQLERLYELRESLAQTGLAARNAYIFPDVNDARRELALLDKHKARYLAQLQALEPLFVGNADFAKMRDGLLQMAQELNRPRRYRDAGQLTEYGSFLVNECSPLRRQNVLDIDRVITTVQQYVADGTAHAQESIATAKTTIVVVTLAAVALSVLIGSAITAHLLRQLGGEPVEVNRIASAIASGDLTVDVAVRPNDDASVMHAIREMQASLQNIVAQVRGGTDMIATASS</sequence>
<dbReference type="PROSITE" id="PS50885">
    <property type="entry name" value="HAMP"/>
    <property type="match status" value="1"/>
</dbReference>
<dbReference type="PANTHER" id="PTHR43531">
    <property type="entry name" value="PROTEIN ICFG"/>
    <property type="match status" value="1"/>
</dbReference>
<comment type="caution">
    <text evidence="5">The sequence shown here is derived from an EMBL/GenBank/DDBJ whole genome shotgun (WGS) entry which is preliminary data.</text>
</comment>
<protein>
    <recommendedName>
        <fullName evidence="4">HAMP domain-containing protein</fullName>
    </recommendedName>
</protein>
<keyword evidence="1" id="KW-0145">Chemotaxis</keyword>
<dbReference type="GO" id="GO:0007165">
    <property type="term" value="P:signal transduction"/>
    <property type="evidence" value="ECO:0007669"/>
    <property type="project" value="InterPro"/>
</dbReference>
<dbReference type="Proteomes" id="UP000283254">
    <property type="component" value="Unassembled WGS sequence"/>
</dbReference>
<dbReference type="GO" id="GO:0006935">
    <property type="term" value="P:chemotaxis"/>
    <property type="evidence" value="ECO:0007669"/>
    <property type="project" value="UniProtKB-KW"/>
</dbReference>
<evidence type="ECO:0000256" key="3">
    <source>
        <dbReference type="SAM" id="Phobius"/>
    </source>
</evidence>
<proteinExistence type="inferred from homology"/>
<keyword evidence="6" id="KW-1185">Reference proteome</keyword>
<gene>
    <name evidence="5" type="ORF">NM04_26675</name>
</gene>
<dbReference type="InterPro" id="IPR051310">
    <property type="entry name" value="MCP_chemotaxis"/>
</dbReference>
<feature type="domain" description="HAMP" evidence="4">
    <location>
        <begin position="222"/>
        <end position="265"/>
    </location>
</feature>
<keyword evidence="3" id="KW-0812">Transmembrane</keyword>
<name>A0A422QD02_9BURK</name>
<feature type="non-terminal residue" evidence="5">
    <location>
        <position position="279"/>
    </location>
</feature>
<dbReference type="AlphaFoldDB" id="A0A422QD02"/>
<organism evidence="5 6">
    <name type="scientific">Massilia aurea</name>
    <dbReference type="NCBI Taxonomy" id="373040"/>
    <lineage>
        <taxon>Bacteria</taxon>
        <taxon>Pseudomonadati</taxon>
        <taxon>Pseudomonadota</taxon>
        <taxon>Betaproteobacteria</taxon>
        <taxon>Burkholderiales</taxon>
        <taxon>Oxalobacteraceae</taxon>
        <taxon>Telluria group</taxon>
        <taxon>Massilia</taxon>
    </lineage>
</organism>
<dbReference type="EMBL" id="JSAB01000463">
    <property type="protein sequence ID" value="RNF27785.1"/>
    <property type="molecule type" value="Genomic_DNA"/>
</dbReference>
<evidence type="ECO:0000259" key="4">
    <source>
        <dbReference type="PROSITE" id="PS50885"/>
    </source>
</evidence>
<evidence type="ECO:0000256" key="1">
    <source>
        <dbReference type="ARBA" id="ARBA00022500"/>
    </source>
</evidence>
<evidence type="ECO:0000256" key="2">
    <source>
        <dbReference type="ARBA" id="ARBA00029447"/>
    </source>
</evidence>
<dbReference type="OrthoDB" id="8555762at2"/>
<accession>A0A422QD02</accession>
<reference evidence="5" key="1">
    <citation type="submission" date="2014-10" db="EMBL/GenBank/DDBJ databases">
        <title>Massilia sp. genome.</title>
        <authorList>
            <person name="Xu B."/>
            <person name="Dai L."/>
            <person name="Huang Z."/>
        </authorList>
    </citation>
    <scope>NUCLEOTIDE SEQUENCE [LARGE SCALE GENOMIC DNA]</scope>
    <source>
        <strain evidence="5">CFS-1</strain>
    </source>
</reference>
<evidence type="ECO:0000313" key="5">
    <source>
        <dbReference type="EMBL" id="RNF27785.1"/>
    </source>
</evidence>
<feature type="transmembrane region" description="Helical" evidence="3">
    <location>
        <begin position="12"/>
        <end position="32"/>
    </location>
</feature>
<dbReference type="InterPro" id="IPR003660">
    <property type="entry name" value="HAMP_dom"/>
</dbReference>